<dbReference type="AlphaFoldDB" id="A0A7Z0WT45"/>
<evidence type="ECO:0000313" key="2">
    <source>
        <dbReference type="Proteomes" id="UP000185604"/>
    </source>
</evidence>
<protein>
    <submittedName>
        <fullName evidence="1">Uncharacterized protein</fullName>
    </submittedName>
</protein>
<reference evidence="1 2" key="1">
    <citation type="journal article" date="2016" name="Front. Microbiol.">
        <title>High-Level Heat Resistance of Spores of Bacillus amyloliquefaciens and Bacillus licheniformis Results from the Presence of a spoVA Operon in a Tn1546 Transposon.</title>
        <authorList>
            <person name="Berendsen E.M."/>
            <person name="Koning R.A."/>
            <person name="Boekhorst J."/>
            <person name="de Jong A."/>
            <person name="Kuipers O.P."/>
            <person name="Wells-Bennik M.H."/>
        </authorList>
    </citation>
    <scope>NUCLEOTIDE SEQUENCE [LARGE SCALE GENOMIC DNA]</scope>
    <source>
        <strain evidence="1 2">B4121</strain>
    </source>
</reference>
<organism evidence="1 2">
    <name type="scientific">Bacillus paralicheniformis</name>
    <dbReference type="NCBI Taxonomy" id="1648923"/>
    <lineage>
        <taxon>Bacteria</taxon>
        <taxon>Bacillati</taxon>
        <taxon>Bacillota</taxon>
        <taxon>Bacilli</taxon>
        <taxon>Bacillales</taxon>
        <taxon>Bacillaceae</taxon>
        <taxon>Bacillus</taxon>
    </lineage>
</organism>
<name>A0A7Z0WT45_9BACI</name>
<dbReference type="Proteomes" id="UP000185604">
    <property type="component" value="Unassembled WGS sequence"/>
</dbReference>
<proteinExistence type="predicted"/>
<comment type="caution">
    <text evidence="1">The sequence shown here is derived from an EMBL/GenBank/DDBJ whole genome shotgun (WGS) entry which is preliminary data.</text>
</comment>
<evidence type="ECO:0000313" key="1">
    <source>
        <dbReference type="EMBL" id="OLF87042.1"/>
    </source>
</evidence>
<gene>
    <name evidence="1" type="ORF">B4121_4491</name>
</gene>
<sequence>MQLTVLFESSFVCTVMTFPPISGALQPVYCLHYINVFLYNQAVIIKVWISCHSKN</sequence>
<dbReference type="EMBL" id="LKPO01000027">
    <property type="protein sequence ID" value="OLF87042.1"/>
    <property type="molecule type" value="Genomic_DNA"/>
</dbReference>
<accession>A0A7Z0WT45</accession>